<name>A0A6N9TKT2_9ALTE</name>
<protein>
    <submittedName>
        <fullName evidence="3">Peptidase</fullName>
    </submittedName>
</protein>
<dbReference type="Gene3D" id="3.30.750.170">
    <property type="match status" value="1"/>
</dbReference>
<dbReference type="RefSeq" id="WP_163107105.1">
    <property type="nucleotide sequence ID" value="NZ_JAAAWO010000010.1"/>
</dbReference>
<dbReference type="Pfam" id="PF03572">
    <property type="entry name" value="Peptidase_S41"/>
    <property type="match status" value="1"/>
</dbReference>
<feature type="region of interest" description="Disordered" evidence="1">
    <location>
        <begin position="515"/>
        <end position="568"/>
    </location>
</feature>
<keyword evidence="4" id="KW-1185">Reference proteome</keyword>
<dbReference type="GO" id="GO:0007165">
    <property type="term" value="P:signal transduction"/>
    <property type="evidence" value="ECO:0007669"/>
    <property type="project" value="TreeGrafter"/>
</dbReference>
<accession>A0A6N9TKT2</accession>
<dbReference type="InterPro" id="IPR005151">
    <property type="entry name" value="Tail-specific_protease"/>
</dbReference>
<feature type="compositionally biased region" description="Basic and acidic residues" evidence="1">
    <location>
        <begin position="548"/>
        <end position="568"/>
    </location>
</feature>
<dbReference type="EMBL" id="JAAAWO010000010">
    <property type="protein sequence ID" value="NDW16486.1"/>
    <property type="molecule type" value="Genomic_DNA"/>
</dbReference>
<evidence type="ECO:0000256" key="1">
    <source>
        <dbReference type="SAM" id="MobiDB-lite"/>
    </source>
</evidence>
<dbReference type="InterPro" id="IPR036034">
    <property type="entry name" value="PDZ_sf"/>
</dbReference>
<feature type="domain" description="Tail specific protease" evidence="2">
    <location>
        <begin position="274"/>
        <end position="425"/>
    </location>
</feature>
<proteinExistence type="predicted"/>
<dbReference type="Gene3D" id="3.90.226.10">
    <property type="entry name" value="2-enoyl-CoA Hydratase, Chain A, domain 1"/>
    <property type="match status" value="1"/>
</dbReference>
<dbReference type="PANTHER" id="PTHR32060:SF30">
    <property type="entry name" value="CARBOXY-TERMINAL PROCESSING PROTEASE CTPA"/>
    <property type="match status" value="1"/>
</dbReference>
<dbReference type="GO" id="GO:0004175">
    <property type="term" value="F:endopeptidase activity"/>
    <property type="evidence" value="ECO:0007669"/>
    <property type="project" value="TreeGrafter"/>
</dbReference>
<dbReference type="InterPro" id="IPR029045">
    <property type="entry name" value="ClpP/crotonase-like_dom_sf"/>
</dbReference>
<dbReference type="PANTHER" id="PTHR32060">
    <property type="entry name" value="TAIL-SPECIFIC PROTEASE"/>
    <property type="match status" value="1"/>
</dbReference>
<gene>
    <name evidence="3" type="ORF">GTQ48_13280</name>
</gene>
<feature type="compositionally biased region" description="Polar residues" evidence="1">
    <location>
        <begin position="523"/>
        <end position="540"/>
    </location>
</feature>
<dbReference type="GO" id="GO:0008236">
    <property type="term" value="F:serine-type peptidase activity"/>
    <property type="evidence" value="ECO:0007669"/>
    <property type="project" value="InterPro"/>
</dbReference>
<comment type="caution">
    <text evidence="3">The sequence shown here is derived from an EMBL/GenBank/DDBJ whole genome shotgun (WGS) entry which is preliminary data.</text>
</comment>
<evidence type="ECO:0000313" key="4">
    <source>
        <dbReference type="Proteomes" id="UP000471381"/>
    </source>
</evidence>
<dbReference type="AlphaFoldDB" id="A0A6N9TKT2"/>
<dbReference type="GO" id="GO:0006508">
    <property type="term" value="P:proteolysis"/>
    <property type="evidence" value="ECO:0007669"/>
    <property type="project" value="InterPro"/>
</dbReference>
<sequence length="568" mass="60688">MKVSNFSSLRELTIAALVISSVTACGGSGSSNTTPEASVTPPTPPVSETPSEPDWQAGVYEPESNFINQCESPRSGIDPFSGNSYPDEAGTAMDEKLWMRSWTNDTYLWYDEVDDNDPANFSIAAYFDQLKTTELTPSGTPKDNFHFSRATEEYNTLTQTGVSSGYGVEWEFVSLTAPRELIVQYTEPNSPAETAGIPRGASLKTIDGVDFVNANTQAEVDVINAGLFPSESGNTTNLTFELVDGSELSVSVTSADIEVSPVQNVTVLETSAGKMGYFQFNTFIRTAQGSLINAFDQFVNDNVTELVIDLRYNGGGLLALASQLSYMVAGPNQTDGAIFETLQFNDKYPTRNPVTGSTISPTPFYSTEIDYNAGLLTNTLLPSLSLTTVYVITTGSTCSASEAVINSLRGVDVEVVQIGTPTCGKPYGFYPTDNCGTTYFTIQFQGVNNKGFGDFADGFIPSSTPNFEFELPGCDVQDDFTKPLGDASEGMLSAAIQYAESGACPVSTASSTSASLISGSHSNAPSNSQATGQTTASESSLAIKPPHTQRDELILHNKINEPILRGDN</sequence>
<evidence type="ECO:0000259" key="2">
    <source>
        <dbReference type="Pfam" id="PF03572"/>
    </source>
</evidence>
<dbReference type="PROSITE" id="PS51257">
    <property type="entry name" value="PROKAR_LIPOPROTEIN"/>
    <property type="match status" value="1"/>
</dbReference>
<evidence type="ECO:0000313" key="3">
    <source>
        <dbReference type="EMBL" id="NDW16486.1"/>
    </source>
</evidence>
<dbReference type="Gene3D" id="2.30.42.10">
    <property type="match status" value="1"/>
</dbReference>
<feature type="region of interest" description="Disordered" evidence="1">
    <location>
        <begin position="26"/>
        <end position="53"/>
    </location>
</feature>
<organism evidence="3 4">
    <name type="scientific">Alteromonas genovensis</name>
    <dbReference type="NCBI Taxonomy" id="471225"/>
    <lineage>
        <taxon>Bacteria</taxon>
        <taxon>Pseudomonadati</taxon>
        <taxon>Pseudomonadota</taxon>
        <taxon>Gammaproteobacteria</taxon>
        <taxon>Alteromonadales</taxon>
        <taxon>Alteromonadaceae</taxon>
        <taxon>Alteromonas/Salinimonas group</taxon>
        <taxon>Alteromonas</taxon>
    </lineage>
</organism>
<dbReference type="Proteomes" id="UP000471381">
    <property type="component" value="Unassembled WGS sequence"/>
</dbReference>
<dbReference type="SUPFAM" id="SSF50156">
    <property type="entry name" value="PDZ domain-like"/>
    <property type="match status" value="1"/>
</dbReference>
<dbReference type="GO" id="GO:0030288">
    <property type="term" value="C:outer membrane-bounded periplasmic space"/>
    <property type="evidence" value="ECO:0007669"/>
    <property type="project" value="TreeGrafter"/>
</dbReference>
<dbReference type="SUPFAM" id="SSF52096">
    <property type="entry name" value="ClpP/crotonase"/>
    <property type="match status" value="1"/>
</dbReference>
<reference evidence="3 4" key="1">
    <citation type="submission" date="2020-01" db="EMBL/GenBank/DDBJ databases">
        <title>Genomes of bacteria type strains.</title>
        <authorList>
            <person name="Chen J."/>
            <person name="Zhu S."/>
            <person name="Yang J."/>
        </authorList>
    </citation>
    <scope>NUCLEOTIDE SEQUENCE [LARGE SCALE GENOMIC DNA]</scope>
    <source>
        <strain evidence="3 4">LMG 24078</strain>
    </source>
</reference>